<dbReference type="Proteomes" id="UP000606044">
    <property type="component" value="Unassembled WGS sequence"/>
</dbReference>
<comment type="caution">
    <text evidence="7">The sequence shown here is derived from an EMBL/GenBank/DDBJ whole genome shotgun (WGS) entry which is preliminary data.</text>
</comment>
<evidence type="ECO:0000313" key="8">
    <source>
        <dbReference type="Proteomes" id="UP000606044"/>
    </source>
</evidence>
<reference evidence="7" key="1">
    <citation type="journal article" date="2014" name="Int. J. Syst. Evol. Microbiol.">
        <title>Complete genome sequence of Corynebacterium casei LMG S-19264T (=DSM 44701T), isolated from a smear-ripened cheese.</title>
        <authorList>
            <consortium name="US DOE Joint Genome Institute (JGI-PGF)"/>
            <person name="Walter F."/>
            <person name="Albersmeier A."/>
            <person name="Kalinowski J."/>
            <person name="Ruckert C."/>
        </authorList>
    </citation>
    <scope>NUCLEOTIDE SEQUENCE</scope>
    <source>
        <strain evidence="7">CCM 7897</strain>
    </source>
</reference>
<protein>
    <recommendedName>
        <fullName evidence="6">Glycosyltransferase 2-like domain-containing protein</fullName>
    </recommendedName>
</protein>
<dbReference type="GO" id="GO:0016757">
    <property type="term" value="F:glycosyltransferase activity"/>
    <property type="evidence" value="ECO:0007669"/>
    <property type="project" value="UniProtKB-KW"/>
</dbReference>
<evidence type="ECO:0000259" key="6">
    <source>
        <dbReference type="Pfam" id="PF00535"/>
    </source>
</evidence>
<keyword evidence="2" id="KW-1003">Cell membrane</keyword>
<keyword evidence="4" id="KW-0808">Transferase</keyword>
<gene>
    <name evidence="7" type="ORF">GCM10007301_35010</name>
</gene>
<dbReference type="RefSeq" id="WP_188580908.1">
    <property type="nucleotide sequence ID" value="NZ_BMCT01000005.1"/>
</dbReference>
<accession>A0A917C5W6</accession>
<proteinExistence type="predicted"/>
<dbReference type="InterPro" id="IPR001173">
    <property type="entry name" value="Glyco_trans_2-like"/>
</dbReference>
<keyword evidence="5" id="KW-0472">Membrane</keyword>
<name>A0A917C5W6_9HYPH</name>
<dbReference type="InterPro" id="IPR029044">
    <property type="entry name" value="Nucleotide-diphossugar_trans"/>
</dbReference>
<keyword evidence="3" id="KW-0328">Glycosyltransferase</keyword>
<dbReference type="GO" id="GO:0005886">
    <property type="term" value="C:plasma membrane"/>
    <property type="evidence" value="ECO:0007669"/>
    <property type="project" value="UniProtKB-SubCell"/>
</dbReference>
<dbReference type="EMBL" id="BMCT01000005">
    <property type="protein sequence ID" value="GGF72213.1"/>
    <property type="molecule type" value="Genomic_DNA"/>
</dbReference>
<sequence length="380" mass="41160">MTDGPLSFRVVAPSRRVLTAPRAIVAIPVRNEEARLMDCLNALCAQRDAPDFATILLLHGCTDRTEQVAIKAGETLPLPLRILSIELPPERDGAAWARRHVMDAAASLYVTSGMPKGIILTTEADARPAPNWVAANLATIGMGADAVAGRVEMDDTQSIPPALWTRYQLAQRYARLIAEIDHRIDTVADNPWPTHREASCASLAVVVDAYVAAGGVPTLPAGSGRGLVTSLRRAGSIVRQDPDVLVKASWQGTDGIGAGFRAWNEGKSLYGVMDLEPVGQVVRRARLRRTLRKAHAGGQLWNVTNWTGPLKLSPVDAFKLAAMPGFPQIWATLEGLSPLLMPRPLEPGQLKMETARAMALLMEMRLRAGFRRLFGRQGPA</sequence>
<evidence type="ECO:0000256" key="2">
    <source>
        <dbReference type="ARBA" id="ARBA00022475"/>
    </source>
</evidence>
<organism evidence="7 8">
    <name type="scientific">Azorhizobium oxalatiphilum</name>
    <dbReference type="NCBI Taxonomy" id="980631"/>
    <lineage>
        <taxon>Bacteria</taxon>
        <taxon>Pseudomonadati</taxon>
        <taxon>Pseudomonadota</taxon>
        <taxon>Alphaproteobacteria</taxon>
        <taxon>Hyphomicrobiales</taxon>
        <taxon>Xanthobacteraceae</taxon>
        <taxon>Azorhizobium</taxon>
    </lineage>
</organism>
<dbReference type="Pfam" id="PF00535">
    <property type="entry name" value="Glycos_transf_2"/>
    <property type="match status" value="1"/>
</dbReference>
<evidence type="ECO:0000256" key="4">
    <source>
        <dbReference type="ARBA" id="ARBA00022679"/>
    </source>
</evidence>
<dbReference type="SUPFAM" id="SSF53448">
    <property type="entry name" value="Nucleotide-diphospho-sugar transferases"/>
    <property type="match status" value="1"/>
</dbReference>
<dbReference type="PANTHER" id="PTHR43646">
    <property type="entry name" value="GLYCOSYLTRANSFERASE"/>
    <property type="match status" value="1"/>
</dbReference>
<feature type="domain" description="Glycosyltransferase 2-like" evidence="6">
    <location>
        <begin position="25"/>
        <end position="153"/>
    </location>
</feature>
<keyword evidence="8" id="KW-1185">Reference proteome</keyword>
<dbReference type="AlphaFoldDB" id="A0A917C5W6"/>
<evidence type="ECO:0000313" key="7">
    <source>
        <dbReference type="EMBL" id="GGF72213.1"/>
    </source>
</evidence>
<dbReference type="Gene3D" id="3.90.550.10">
    <property type="entry name" value="Spore Coat Polysaccharide Biosynthesis Protein SpsA, Chain A"/>
    <property type="match status" value="1"/>
</dbReference>
<evidence type="ECO:0000256" key="3">
    <source>
        <dbReference type="ARBA" id="ARBA00022676"/>
    </source>
</evidence>
<reference evidence="7" key="2">
    <citation type="submission" date="2020-09" db="EMBL/GenBank/DDBJ databases">
        <authorList>
            <person name="Sun Q."/>
            <person name="Sedlacek I."/>
        </authorList>
    </citation>
    <scope>NUCLEOTIDE SEQUENCE</scope>
    <source>
        <strain evidence="7">CCM 7897</strain>
    </source>
</reference>
<comment type="subcellular location">
    <subcellularLocation>
        <location evidence="1">Cell membrane</location>
    </subcellularLocation>
</comment>
<dbReference type="PANTHER" id="PTHR43646:SF2">
    <property type="entry name" value="GLYCOSYLTRANSFERASE 2-LIKE DOMAIN-CONTAINING PROTEIN"/>
    <property type="match status" value="1"/>
</dbReference>
<evidence type="ECO:0000256" key="1">
    <source>
        <dbReference type="ARBA" id="ARBA00004236"/>
    </source>
</evidence>
<evidence type="ECO:0000256" key="5">
    <source>
        <dbReference type="ARBA" id="ARBA00023136"/>
    </source>
</evidence>